<feature type="transmembrane region" description="Helical" evidence="1">
    <location>
        <begin position="21"/>
        <end position="38"/>
    </location>
</feature>
<evidence type="ECO:0000256" key="1">
    <source>
        <dbReference type="SAM" id="Phobius"/>
    </source>
</evidence>
<feature type="transmembrane region" description="Helical" evidence="1">
    <location>
        <begin position="68"/>
        <end position="84"/>
    </location>
</feature>
<gene>
    <name evidence="2" type="ORF">ACFQVD_31490</name>
</gene>
<sequence>MQAANTAPAPKRWIHVLKDRWPIAVAIGLMFLTLSSGSDLSSEVRSFAQILPALPLLYLVVAKLGRPALSWPLLGVGTVIIFGARLLDLVAPSTVLLALALAVLVWGMIDGHSRRSGEFRIQAIGVIGFGALALAGLALDPEIGRYVVAAGWLVHGVWDFVHLWRGKVVTRSYAEWCGVFDVLVGIELIFLV</sequence>
<protein>
    <recommendedName>
        <fullName evidence="4">Integral membrane protein</fullName>
    </recommendedName>
</protein>
<keyword evidence="1" id="KW-1133">Transmembrane helix</keyword>
<dbReference type="Proteomes" id="UP001596514">
    <property type="component" value="Unassembled WGS sequence"/>
</dbReference>
<dbReference type="RefSeq" id="WP_343970570.1">
    <property type="nucleotide sequence ID" value="NZ_BAAAGK010000087.1"/>
</dbReference>
<proteinExistence type="predicted"/>
<evidence type="ECO:0000313" key="2">
    <source>
        <dbReference type="EMBL" id="MFC7604642.1"/>
    </source>
</evidence>
<keyword evidence="1" id="KW-0472">Membrane</keyword>
<comment type="caution">
    <text evidence="2">The sequence shown here is derived from an EMBL/GenBank/DDBJ whole genome shotgun (WGS) entry which is preliminary data.</text>
</comment>
<evidence type="ECO:0000313" key="3">
    <source>
        <dbReference type="Proteomes" id="UP001596514"/>
    </source>
</evidence>
<keyword evidence="3" id="KW-1185">Reference proteome</keyword>
<evidence type="ECO:0008006" key="4">
    <source>
        <dbReference type="Google" id="ProtNLM"/>
    </source>
</evidence>
<accession>A0ABW2T8N2</accession>
<feature type="transmembrane region" description="Helical" evidence="1">
    <location>
        <begin position="121"/>
        <end position="137"/>
    </location>
</feature>
<feature type="transmembrane region" description="Helical" evidence="1">
    <location>
        <begin position="90"/>
        <end position="109"/>
    </location>
</feature>
<name>A0ABW2T8N2_9ACTN</name>
<reference evidence="3" key="1">
    <citation type="journal article" date="2019" name="Int. J. Syst. Evol. Microbiol.">
        <title>The Global Catalogue of Microorganisms (GCM) 10K type strain sequencing project: providing services to taxonomists for standard genome sequencing and annotation.</title>
        <authorList>
            <consortium name="The Broad Institute Genomics Platform"/>
            <consortium name="The Broad Institute Genome Sequencing Center for Infectious Disease"/>
            <person name="Wu L."/>
            <person name="Ma J."/>
        </authorList>
    </citation>
    <scope>NUCLEOTIDE SEQUENCE [LARGE SCALE GENOMIC DNA]</scope>
    <source>
        <strain evidence="3">JCM 10083</strain>
    </source>
</reference>
<dbReference type="EMBL" id="JBHTEE010000001">
    <property type="protein sequence ID" value="MFC7604642.1"/>
    <property type="molecule type" value="Genomic_DNA"/>
</dbReference>
<organism evidence="2 3">
    <name type="scientific">Streptosporangium amethystogenes subsp. fukuiense</name>
    <dbReference type="NCBI Taxonomy" id="698418"/>
    <lineage>
        <taxon>Bacteria</taxon>
        <taxon>Bacillati</taxon>
        <taxon>Actinomycetota</taxon>
        <taxon>Actinomycetes</taxon>
        <taxon>Streptosporangiales</taxon>
        <taxon>Streptosporangiaceae</taxon>
        <taxon>Streptosporangium</taxon>
    </lineage>
</organism>
<keyword evidence="1" id="KW-0812">Transmembrane</keyword>